<dbReference type="SMART" id="SM00421">
    <property type="entry name" value="HTH_LUXR"/>
    <property type="match status" value="1"/>
</dbReference>
<reference evidence="9 10" key="1">
    <citation type="submission" date="2019-10" db="EMBL/GenBank/DDBJ databases">
        <title>Paraburkholderia sp. isolated from nodules of Mimosa pudica from Brazilian Atlantic Forest soils.</title>
        <authorList>
            <person name="Paulitsch F."/>
            <person name="Hungria M."/>
            <person name="Dall'Agnol R."/>
        </authorList>
    </citation>
    <scope>NUCLEOTIDE SEQUENCE [LARGE SCALE GENOMIC DNA]</scope>
    <source>
        <strain evidence="9 10">CNPSo 3157</strain>
    </source>
</reference>
<evidence type="ECO:0000259" key="8">
    <source>
        <dbReference type="PROSITE" id="PS50110"/>
    </source>
</evidence>
<evidence type="ECO:0000259" key="7">
    <source>
        <dbReference type="PROSITE" id="PS50043"/>
    </source>
</evidence>
<feature type="domain" description="Response regulatory" evidence="8">
    <location>
        <begin position="34"/>
        <end position="154"/>
    </location>
</feature>
<evidence type="ECO:0000256" key="4">
    <source>
        <dbReference type="ARBA" id="ARBA00023125"/>
    </source>
</evidence>
<evidence type="ECO:0000256" key="2">
    <source>
        <dbReference type="ARBA" id="ARBA00023012"/>
    </source>
</evidence>
<dbReference type="CDD" id="cd17537">
    <property type="entry name" value="REC_FixJ"/>
    <property type="match status" value="1"/>
</dbReference>
<dbReference type="RefSeq" id="WP_152767715.1">
    <property type="nucleotide sequence ID" value="NZ_WHNP01000094.1"/>
</dbReference>
<dbReference type="SMART" id="SM00448">
    <property type="entry name" value="REC"/>
    <property type="match status" value="1"/>
</dbReference>
<feature type="domain" description="HTH luxR-type" evidence="7">
    <location>
        <begin position="170"/>
        <end position="235"/>
    </location>
</feature>
<keyword evidence="10" id="KW-1185">Reference proteome</keyword>
<dbReference type="PROSITE" id="PS50110">
    <property type="entry name" value="RESPONSE_REGULATORY"/>
    <property type="match status" value="1"/>
</dbReference>
<dbReference type="PROSITE" id="PS50043">
    <property type="entry name" value="HTH_LUXR_2"/>
    <property type="match status" value="1"/>
</dbReference>
<dbReference type="GO" id="GO:0000160">
    <property type="term" value="P:phosphorelay signal transduction system"/>
    <property type="evidence" value="ECO:0007669"/>
    <property type="project" value="UniProtKB-KW"/>
</dbReference>
<dbReference type="InterPro" id="IPR036388">
    <property type="entry name" value="WH-like_DNA-bd_sf"/>
</dbReference>
<dbReference type="Proteomes" id="UP000484381">
    <property type="component" value="Unassembled WGS sequence"/>
</dbReference>
<evidence type="ECO:0000313" key="10">
    <source>
        <dbReference type="Proteomes" id="UP000484381"/>
    </source>
</evidence>
<dbReference type="PROSITE" id="PS00622">
    <property type="entry name" value="HTH_LUXR_1"/>
    <property type="match status" value="1"/>
</dbReference>
<evidence type="ECO:0000256" key="3">
    <source>
        <dbReference type="ARBA" id="ARBA00023015"/>
    </source>
</evidence>
<dbReference type="Gene3D" id="3.40.50.2300">
    <property type="match status" value="1"/>
</dbReference>
<dbReference type="InterPro" id="IPR000792">
    <property type="entry name" value="Tscrpt_reg_LuxR_C"/>
</dbReference>
<protein>
    <submittedName>
        <fullName evidence="9">Response regulator</fullName>
    </submittedName>
</protein>
<evidence type="ECO:0000256" key="6">
    <source>
        <dbReference type="PROSITE-ProRule" id="PRU00169"/>
    </source>
</evidence>
<dbReference type="PANTHER" id="PTHR44688">
    <property type="entry name" value="DNA-BINDING TRANSCRIPTIONAL ACTIVATOR DEVR_DOSR"/>
    <property type="match status" value="1"/>
</dbReference>
<dbReference type="SUPFAM" id="SSF52172">
    <property type="entry name" value="CheY-like"/>
    <property type="match status" value="1"/>
</dbReference>
<dbReference type="PRINTS" id="PR00038">
    <property type="entry name" value="HTHLUXR"/>
</dbReference>
<organism evidence="9 10">
    <name type="scientific">Paraburkholderia franconis</name>
    <dbReference type="NCBI Taxonomy" id="2654983"/>
    <lineage>
        <taxon>Bacteria</taxon>
        <taxon>Pseudomonadati</taxon>
        <taxon>Pseudomonadota</taxon>
        <taxon>Betaproteobacteria</taxon>
        <taxon>Burkholderiales</taxon>
        <taxon>Burkholderiaceae</taxon>
        <taxon>Paraburkholderia</taxon>
    </lineage>
</organism>
<dbReference type="Pfam" id="PF00072">
    <property type="entry name" value="Response_reg"/>
    <property type="match status" value="1"/>
</dbReference>
<name>A0A7X1TL78_9BURK</name>
<evidence type="ECO:0000256" key="5">
    <source>
        <dbReference type="ARBA" id="ARBA00023163"/>
    </source>
</evidence>
<dbReference type="GO" id="GO:0003677">
    <property type="term" value="F:DNA binding"/>
    <property type="evidence" value="ECO:0007669"/>
    <property type="project" value="UniProtKB-KW"/>
</dbReference>
<keyword evidence="3" id="KW-0805">Transcription regulation</keyword>
<dbReference type="InterPro" id="IPR011006">
    <property type="entry name" value="CheY-like_superfamily"/>
</dbReference>
<keyword evidence="5" id="KW-0804">Transcription</keyword>
<keyword evidence="1 6" id="KW-0597">Phosphoprotein</keyword>
<accession>A0A7X1TL78</accession>
<comment type="caution">
    <text evidence="9">The sequence shown here is derived from an EMBL/GenBank/DDBJ whole genome shotgun (WGS) entry which is preliminary data.</text>
</comment>
<gene>
    <name evidence="9" type="ORF">GCT13_42005</name>
</gene>
<evidence type="ECO:0000313" key="9">
    <source>
        <dbReference type="EMBL" id="MPW23174.1"/>
    </source>
</evidence>
<dbReference type="AlphaFoldDB" id="A0A7X1TL78"/>
<dbReference type="Pfam" id="PF00196">
    <property type="entry name" value="GerE"/>
    <property type="match status" value="1"/>
</dbReference>
<dbReference type="InterPro" id="IPR001789">
    <property type="entry name" value="Sig_transdc_resp-reg_receiver"/>
</dbReference>
<dbReference type="GO" id="GO:0006355">
    <property type="term" value="P:regulation of DNA-templated transcription"/>
    <property type="evidence" value="ECO:0007669"/>
    <property type="project" value="InterPro"/>
</dbReference>
<dbReference type="CDD" id="cd06170">
    <property type="entry name" value="LuxR_C_like"/>
    <property type="match status" value="1"/>
</dbReference>
<dbReference type="FunFam" id="3.40.50.2300:FF:000018">
    <property type="entry name" value="DNA-binding transcriptional regulator NtrC"/>
    <property type="match status" value="1"/>
</dbReference>
<sequence>MPVATRHLLEPPQQEDIVTLQRSELKSNGNAAPVVLVVDDDAPVREAILELLNSVGIVVKLFPSAQDLLDELDEFNNGGPTDANCLILDVRMPGIGGLELQNRLRAVHFNVPIIFISAHGDVRMTVDAMKAGALDFLSKPFRSQDMLESVEAAIECDRRRREIECRQKDLLVRYLSLTPRERKILALVAKGLMNKQIAAELCVSEITIKANRSHLMQKMRAKSFAELVRMEANLTDAASKQQKYAIAYDDHQIIRNSLLLNLS</sequence>
<dbReference type="EMBL" id="WHNP01000094">
    <property type="protein sequence ID" value="MPW23174.1"/>
    <property type="molecule type" value="Genomic_DNA"/>
</dbReference>
<keyword evidence="4" id="KW-0238">DNA-binding</keyword>
<dbReference type="Gene3D" id="1.10.10.10">
    <property type="entry name" value="Winged helix-like DNA-binding domain superfamily/Winged helix DNA-binding domain"/>
    <property type="match status" value="1"/>
</dbReference>
<dbReference type="PANTHER" id="PTHR44688:SF16">
    <property type="entry name" value="DNA-BINDING TRANSCRIPTIONAL ACTIVATOR DEVR_DOSR"/>
    <property type="match status" value="1"/>
</dbReference>
<feature type="modified residue" description="4-aspartylphosphate" evidence="6">
    <location>
        <position position="89"/>
    </location>
</feature>
<keyword evidence="2" id="KW-0902">Two-component regulatory system</keyword>
<evidence type="ECO:0000256" key="1">
    <source>
        <dbReference type="ARBA" id="ARBA00022553"/>
    </source>
</evidence>
<proteinExistence type="predicted"/>